<accession>C8X3S9</accession>
<feature type="short sequence motif" description="GXSXG" evidence="4">
    <location>
        <begin position="46"/>
        <end position="50"/>
    </location>
</feature>
<feature type="active site" description="Proton acceptor" evidence="4">
    <location>
        <position position="169"/>
    </location>
</feature>
<dbReference type="EMBL" id="CP001734">
    <property type="protein sequence ID" value="ACV69076.1"/>
    <property type="molecule type" value="Genomic_DNA"/>
</dbReference>
<reference evidence="6 7" key="2">
    <citation type="journal article" date="2010" name="Stand. Genomic Sci.">
        <title>Complete genome sequence of Desulfohalobium retbaense type strain (HR(100)).</title>
        <authorList>
            <person name="Spring S."/>
            <person name="Nolan M."/>
            <person name="Lapidus A."/>
            <person name="Glavina Del Rio T."/>
            <person name="Copeland A."/>
            <person name="Tice H."/>
            <person name="Cheng J.F."/>
            <person name="Lucas S."/>
            <person name="Land M."/>
            <person name="Chen F."/>
            <person name="Bruce D."/>
            <person name="Goodwin L."/>
            <person name="Pitluck S."/>
            <person name="Ivanova N."/>
            <person name="Mavromatis K."/>
            <person name="Mikhailova N."/>
            <person name="Pati A."/>
            <person name="Chen A."/>
            <person name="Palaniappan K."/>
            <person name="Hauser L."/>
            <person name="Chang Y.J."/>
            <person name="Jeffries C.D."/>
            <person name="Munk C."/>
            <person name="Kiss H."/>
            <person name="Chain P."/>
            <person name="Han C."/>
            <person name="Brettin T."/>
            <person name="Detter J.C."/>
            <person name="Schuler E."/>
            <person name="Goker M."/>
            <person name="Rohde M."/>
            <person name="Bristow J."/>
            <person name="Eisen J.A."/>
            <person name="Markowitz V."/>
            <person name="Hugenholtz P."/>
            <person name="Kyrpides N.C."/>
            <person name="Klenk H.P."/>
        </authorList>
    </citation>
    <scope>NUCLEOTIDE SEQUENCE [LARGE SCALE GENOMIC DNA]</scope>
    <source>
        <strain evidence="6 7">DSM 5692</strain>
    </source>
</reference>
<keyword evidence="2 4" id="KW-0442">Lipid degradation</keyword>
<dbReference type="STRING" id="485915.Dret_1792"/>
<dbReference type="InterPro" id="IPR045943">
    <property type="entry name" value="DUF6363"/>
</dbReference>
<evidence type="ECO:0000256" key="1">
    <source>
        <dbReference type="ARBA" id="ARBA00022801"/>
    </source>
</evidence>
<dbReference type="PROSITE" id="PS51635">
    <property type="entry name" value="PNPLA"/>
    <property type="match status" value="1"/>
</dbReference>
<evidence type="ECO:0000313" key="7">
    <source>
        <dbReference type="Proteomes" id="UP000001052"/>
    </source>
</evidence>
<feature type="short sequence motif" description="DGA/G" evidence="4">
    <location>
        <begin position="169"/>
        <end position="171"/>
    </location>
</feature>
<protein>
    <submittedName>
        <fullName evidence="6">Patatin</fullName>
    </submittedName>
</protein>
<keyword evidence="3 4" id="KW-0443">Lipid metabolism</keyword>
<dbReference type="PANTHER" id="PTHR14226">
    <property type="entry name" value="NEUROPATHY TARGET ESTERASE/SWISS CHEESE D.MELANOGASTER"/>
    <property type="match status" value="1"/>
</dbReference>
<feature type="short sequence motif" description="GXGXXG" evidence="4">
    <location>
        <begin position="19"/>
        <end position="24"/>
    </location>
</feature>
<feature type="active site" description="Nucleophile" evidence="4">
    <location>
        <position position="48"/>
    </location>
</feature>
<evidence type="ECO:0000256" key="4">
    <source>
        <dbReference type="PROSITE-ProRule" id="PRU01161"/>
    </source>
</evidence>
<gene>
    <name evidence="6" type="ordered locus">Dret_1792</name>
</gene>
<dbReference type="Gene3D" id="3.40.1090.10">
    <property type="entry name" value="Cytosolic phospholipase A2 catalytic domain"/>
    <property type="match status" value="2"/>
</dbReference>
<dbReference type="InterPro" id="IPR050301">
    <property type="entry name" value="NTE"/>
</dbReference>
<dbReference type="eggNOG" id="COG4667">
    <property type="taxonomic scope" value="Bacteria"/>
</dbReference>
<sequence>MVNGWRNMNTTQAGLVLEGGGLRGVYTSGVLRYFSDLGLCFPYVIGVSMGACNAANFVARQPERNRIVNIRFVKDRRYLSYRRLLLRGELFGMDFIFDTVPNRLVPFAWNRFMASPTRCVTGVTDCRTGEPVFYTQHELNGDYMTVLQASSSLPFVARPVRYQERFLLDGGVSAPIPVHQCQADGYSQQVVVLTQPPGYRKKPFPAPALARWRYPRFPGLVRALAERHERYNACLEALERRERNGEIVVIRPEKPLPAGRVERNKERLYRVYDSGYADAVAAWPKLASYLGLDCDQ</sequence>
<dbReference type="GO" id="GO:0016042">
    <property type="term" value="P:lipid catabolic process"/>
    <property type="evidence" value="ECO:0007669"/>
    <property type="project" value="UniProtKB-UniRule"/>
</dbReference>
<dbReference type="GO" id="GO:0016787">
    <property type="term" value="F:hydrolase activity"/>
    <property type="evidence" value="ECO:0007669"/>
    <property type="project" value="UniProtKB-UniRule"/>
</dbReference>
<dbReference type="AlphaFoldDB" id="C8X3S9"/>
<dbReference type="CDD" id="cd07208">
    <property type="entry name" value="Pat_hypo_Ecoli_yjju_like"/>
    <property type="match status" value="1"/>
</dbReference>
<keyword evidence="1 4" id="KW-0378">Hydrolase</keyword>
<name>C8X3S9_DESRD</name>
<evidence type="ECO:0000256" key="3">
    <source>
        <dbReference type="ARBA" id="ARBA00023098"/>
    </source>
</evidence>
<evidence type="ECO:0000256" key="2">
    <source>
        <dbReference type="ARBA" id="ARBA00022963"/>
    </source>
</evidence>
<dbReference type="KEGG" id="drt:Dret_1792"/>
<dbReference type="Proteomes" id="UP000001052">
    <property type="component" value="Chromosome"/>
</dbReference>
<feature type="domain" description="PNPLA" evidence="5">
    <location>
        <begin position="15"/>
        <end position="182"/>
    </location>
</feature>
<reference evidence="7" key="1">
    <citation type="submission" date="2009-09" db="EMBL/GenBank/DDBJ databases">
        <title>The complete chromosome of Desulfohalobium retbaense DSM 5692.</title>
        <authorList>
            <consortium name="US DOE Joint Genome Institute (JGI-PGF)"/>
            <person name="Lucas S."/>
            <person name="Copeland A."/>
            <person name="Lapidus A."/>
            <person name="Glavina del Rio T."/>
            <person name="Dalin E."/>
            <person name="Tice H."/>
            <person name="Bruce D."/>
            <person name="Goodwin L."/>
            <person name="Pitluck S."/>
            <person name="Kyrpides N."/>
            <person name="Mavromatis K."/>
            <person name="Ivanova N."/>
            <person name="Mikhailova N."/>
            <person name="Munk A.C."/>
            <person name="Brettin T."/>
            <person name="Detter J.C."/>
            <person name="Han C."/>
            <person name="Tapia R."/>
            <person name="Larimer F."/>
            <person name="Land M."/>
            <person name="Hauser L."/>
            <person name="Markowitz V."/>
            <person name="Cheng J.-F."/>
            <person name="Hugenholtz P."/>
            <person name="Woyke T."/>
            <person name="Wu D."/>
            <person name="Spring S."/>
            <person name="Klenk H.-P."/>
            <person name="Eisen J.A."/>
        </authorList>
    </citation>
    <scope>NUCLEOTIDE SEQUENCE [LARGE SCALE GENOMIC DNA]</scope>
    <source>
        <strain evidence="7">DSM 5692</strain>
    </source>
</reference>
<evidence type="ECO:0000259" key="5">
    <source>
        <dbReference type="PROSITE" id="PS51635"/>
    </source>
</evidence>
<dbReference type="PANTHER" id="PTHR14226:SF25">
    <property type="entry name" value="PHOSPHOESTERASE"/>
    <property type="match status" value="1"/>
</dbReference>
<dbReference type="InterPro" id="IPR016035">
    <property type="entry name" value="Acyl_Trfase/lysoPLipase"/>
</dbReference>
<dbReference type="HOGENOM" id="CLU_048271_1_0_7"/>
<dbReference type="InterPro" id="IPR037483">
    <property type="entry name" value="YjjU-like"/>
</dbReference>
<organism evidence="6 7">
    <name type="scientific">Desulfohalobium retbaense (strain ATCC 49708 / DSM 5692 / JCM 16813 / HR100)</name>
    <dbReference type="NCBI Taxonomy" id="485915"/>
    <lineage>
        <taxon>Bacteria</taxon>
        <taxon>Pseudomonadati</taxon>
        <taxon>Thermodesulfobacteriota</taxon>
        <taxon>Desulfovibrionia</taxon>
        <taxon>Desulfovibrionales</taxon>
        <taxon>Desulfohalobiaceae</taxon>
        <taxon>Desulfohalobium</taxon>
    </lineage>
</organism>
<dbReference type="Pfam" id="PF19890">
    <property type="entry name" value="DUF6363"/>
    <property type="match status" value="1"/>
</dbReference>
<proteinExistence type="predicted"/>
<dbReference type="InterPro" id="IPR002641">
    <property type="entry name" value="PNPLA_dom"/>
</dbReference>
<dbReference type="Pfam" id="PF01734">
    <property type="entry name" value="Patatin"/>
    <property type="match status" value="1"/>
</dbReference>
<evidence type="ECO:0000313" key="6">
    <source>
        <dbReference type="EMBL" id="ACV69076.1"/>
    </source>
</evidence>
<keyword evidence="7" id="KW-1185">Reference proteome</keyword>
<dbReference type="SUPFAM" id="SSF52151">
    <property type="entry name" value="FabD/lysophospholipase-like"/>
    <property type="match status" value="1"/>
</dbReference>